<dbReference type="InterPro" id="IPR036452">
    <property type="entry name" value="Ribo_hydro-like"/>
</dbReference>
<dbReference type="SUPFAM" id="SSF53590">
    <property type="entry name" value="Nucleoside hydrolase"/>
    <property type="match status" value="1"/>
</dbReference>
<reference evidence="4 5" key="2">
    <citation type="submission" date="2007-09" db="EMBL/GenBank/DDBJ databases">
        <title>Draft genome sequence of Clostridium bolteae (ATCC BAA-613).</title>
        <authorList>
            <person name="Sudarsanam P."/>
            <person name="Ley R."/>
            <person name="Guruge J."/>
            <person name="Turnbaugh P.J."/>
            <person name="Mahowald M."/>
            <person name="Liep D."/>
            <person name="Gordon J."/>
        </authorList>
    </citation>
    <scope>NUCLEOTIDE SEQUENCE [LARGE SCALE GENOMIC DNA]</scope>
    <source>
        <strain evidence="5">ATCC BAA-613 / DSM 15670 / CCUG 46953 / JCM 12243 / WAL 16351</strain>
    </source>
</reference>
<dbReference type="AlphaFoldDB" id="A8RG83"/>
<dbReference type="Pfam" id="PF01156">
    <property type="entry name" value="IU_nuc_hydro"/>
    <property type="match status" value="1"/>
</dbReference>
<comment type="caution">
    <text evidence="4">The sequence shown here is derived from an EMBL/GenBank/DDBJ whole genome shotgun (WGS) entry which is preliminary data.</text>
</comment>
<dbReference type="HOGENOM" id="CLU_036838_2_1_9"/>
<dbReference type="PANTHER" id="PTHR12304">
    <property type="entry name" value="INOSINE-URIDINE PREFERRING NUCLEOSIDE HYDROLASE"/>
    <property type="match status" value="1"/>
</dbReference>
<sequence>MDSGIIRRIHMGREKILLDTDIGTEVDDAITLAYLLANPDAEIMGITTVTGEAAERARLASVLCRIAGREDIPIYPGCENPIFVPQIELYAPQKKVLSRWEHQKDFPANRAVAFMQDAIRRNPGEITLVCIAPLTNVGLLFAMDPEIASLLKRIVLMCGSPTYTRYDNTGETMSAMEKSDVIVLGSKGVIENNALIDPHATKIVYGADVREHITCGLNVTSQLIMKPEEAEGLFRHPILEPVLDIAREWFKDEERVTFHDPLAAVSLFHDDVCLFEQGDLFIETDSSLLSGFTYWKKKSDGRHRVAMKVNKEKFFEHLFEVF</sequence>
<dbReference type="eggNOG" id="COG1957">
    <property type="taxonomic scope" value="Bacteria"/>
</dbReference>
<organism evidence="4 5">
    <name type="scientific">Enterocloster bolteae (strain ATCC BAA-613 / DSM 15670 / CCUG 46953 / JCM 12243 / WAL 16351)</name>
    <name type="common">Clostridium bolteae</name>
    <dbReference type="NCBI Taxonomy" id="411902"/>
    <lineage>
        <taxon>Bacteria</taxon>
        <taxon>Bacillati</taxon>
        <taxon>Bacillota</taxon>
        <taxon>Clostridia</taxon>
        <taxon>Lachnospirales</taxon>
        <taxon>Lachnospiraceae</taxon>
        <taxon>Enterocloster</taxon>
    </lineage>
</organism>
<dbReference type="EMBL" id="ABCC02000001">
    <property type="protein sequence ID" value="EDP19603.1"/>
    <property type="molecule type" value="Genomic_DNA"/>
</dbReference>
<evidence type="ECO:0000256" key="2">
    <source>
        <dbReference type="ARBA" id="ARBA00023295"/>
    </source>
</evidence>
<evidence type="ECO:0000256" key="1">
    <source>
        <dbReference type="ARBA" id="ARBA00022801"/>
    </source>
</evidence>
<proteinExistence type="predicted"/>
<keyword evidence="1" id="KW-0378">Hydrolase</keyword>
<evidence type="ECO:0000313" key="5">
    <source>
        <dbReference type="Proteomes" id="UP000005396"/>
    </source>
</evidence>
<reference evidence="4 5" key="1">
    <citation type="submission" date="2007-08" db="EMBL/GenBank/DDBJ databases">
        <authorList>
            <person name="Fulton L."/>
            <person name="Clifton S."/>
            <person name="Fulton B."/>
            <person name="Xu J."/>
            <person name="Minx P."/>
            <person name="Pepin K.H."/>
            <person name="Johnson M."/>
            <person name="Thiruvilangam P."/>
            <person name="Bhonagiri V."/>
            <person name="Nash W.E."/>
            <person name="Mardis E.R."/>
            <person name="Wilson R.K."/>
        </authorList>
    </citation>
    <scope>NUCLEOTIDE SEQUENCE [LARGE SCALE GENOMIC DNA]</scope>
    <source>
        <strain evidence="5">ATCC BAA-613 / DSM 15670 / CCUG 46953 / JCM 12243 / WAL 16351</strain>
    </source>
</reference>
<dbReference type="PaxDb" id="411902-CLOBOL_00070"/>
<dbReference type="InterPro" id="IPR001910">
    <property type="entry name" value="Inosine/uridine_hydrolase_dom"/>
</dbReference>
<dbReference type="GO" id="GO:0005829">
    <property type="term" value="C:cytosol"/>
    <property type="evidence" value="ECO:0007669"/>
    <property type="project" value="TreeGrafter"/>
</dbReference>
<feature type="domain" description="Inosine/uridine-preferring nucleoside hydrolase" evidence="3">
    <location>
        <begin position="16"/>
        <end position="316"/>
    </location>
</feature>
<accession>A8RG83</accession>
<evidence type="ECO:0000259" key="3">
    <source>
        <dbReference type="Pfam" id="PF01156"/>
    </source>
</evidence>
<dbReference type="Proteomes" id="UP000005396">
    <property type="component" value="Unassembled WGS sequence"/>
</dbReference>
<name>A8RG83_ENTBW</name>
<dbReference type="GO" id="GO:0008477">
    <property type="term" value="F:purine nucleosidase activity"/>
    <property type="evidence" value="ECO:0007669"/>
    <property type="project" value="TreeGrafter"/>
</dbReference>
<gene>
    <name evidence="4" type="ORF">CLOBOL_00070</name>
</gene>
<evidence type="ECO:0000313" key="4">
    <source>
        <dbReference type="EMBL" id="EDP19603.1"/>
    </source>
</evidence>
<keyword evidence="2" id="KW-0326">Glycosidase</keyword>
<protein>
    <recommendedName>
        <fullName evidence="3">Inosine/uridine-preferring nucleoside hydrolase domain-containing protein</fullName>
    </recommendedName>
</protein>
<dbReference type="Gene3D" id="3.90.245.10">
    <property type="entry name" value="Ribonucleoside hydrolase-like"/>
    <property type="match status" value="1"/>
</dbReference>
<dbReference type="PANTHER" id="PTHR12304:SF4">
    <property type="entry name" value="URIDINE NUCLEOSIDASE"/>
    <property type="match status" value="1"/>
</dbReference>
<dbReference type="GO" id="GO:0006152">
    <property type="term" value="P:purine nucleoside catabolic process"/>
    <property type="evidence" value="ECO:0007669"/>
    <property type="project" value="TreeGrafter"/>
</dbReference>
<dbReference type="InterPro" id="IPR023186">
    <property type="entry name" value="IUNH"/>
</dbReference>